<protein>
    <recommendedName>
        <fullName evidence="3">DUF3244 domain-containing protein</fullName>
    </recommendedName>
</protein>
<proteinExistence type="predicted"/>
<reference evidence="1 2" key="2">
    <citation type="submission" date="2019-05" db="EMBL/GenBank/DDBJ databases">
        <authorList>
            <person name="Lianzixin W."/>
        </authorList>
    </citation>
    <scope>NUCLEOTIDE SEQUENCE [LARGE SCALE GENOMIC DNA]</scope>
    <source>
        <strain evidence="1 2">EC11</strain>
    </source>
</reference>
<reference evidence="2" key="1">
    <citation type="submission" date="2019-05" db="EMBL/GenBank/DDBJ databases">
        <title>Flavobacterium profundi sp. nov., isolated from a deep-sea seamount.</title>
        <authorList>
            <person name="Zhang D.-C."/>
        </authorList>
    </citation>
    <scope>NUCLEOTIDE SEQUENCE [LARGE SCALE GENOMIC DNA]</scope>
    <source>
        <strain evidence="2">EC11</strain>
    </source>
</reference>
<organism evidence="1 2">
    <name type="scientific">Flavobacterium jejuense</name>
    <dbReference type="NCBI Taxonomy" id="1544455"/>
    <lineage>
        <taxon>Bacteria</taxon>
        <taxon>Pseudomonadati</taxon>
        <taxon>Bacteroidota</taxon>
        <taxon>Flavobacteriia</taxon>
        <taxon>Flavobacteriales</taxon>
        <taxon>Flavobacteriaceae</taxon>
        <taxon>Flavobacterium</taxon>
    </lineage>
</organism>
<dbReference type="Proteomes" id="UP000817854">
    <property type="component" value="Unassembled WGS sequence"/>
</dbReference>
<gene>
    <name evidence="1" type="ORF">FIA58_011655</name>
</gene>
<dbReference type="EMBL" id="VEVQ02000007">
    <property type="protein sequence ID" value="NHN26335.1"/>
    <property type="molecule type" value="Genomic_DNA"/>
</dbReference>
<evidence type="ECO:0000313" key="2">
    <source>
        <dbReference type="Proteomes" id="UP000817854"/>
    </source>
</evidence>
<comment type="caution">
    <text evidence="1">The sequence shown here is derived from an EMBL/GenBank/DDBJ whole genome shotgun (WGS) entry which is preliminary data.</text>
</comment>
<evidence type="ECO:0008006" key="3">
    <source>
        <dbReference type="Google" id="ProtNLM"/>
    </source>
</evidence>
<sequence length="98" mass="11090">MKKLVFGLIATVLFTFTGFASDKVLLNSIITIENNEMFINSTYKTTLKDNTQMSVEELNSNVFFGCLLKVTLVFTDGTSKVYYVEVEQSCEEFFASIK</sequence>
<keyword evidence="2" id="KW-1185">Reference proteome</keyword>
<evidence type="ECO:0000313" key="1">
    <source>
        <dbReference type="EMBL" id="NHN26335.1"/>
    </source>
</evidence>
<reference evidence="1 2" key="3">
    <citation type="submission" date="2020-02" db="EMBL/GenBank/DDBJ databases">
        <title>Flavobacterium profundi sp. nov., isolated from a deep-sea seamount.</title>
        <authorList>
            <person name="Zhang D.-C."/>
        </authorList>
    </citation>
    <scope>NUCLEOTIDE SEQUENCE [LARGE SCALE GENOMIC DNA]</scope>
    <source>
        <strain evidence="1 2">EC11</strain>
    </source>
</reference>
<name>A0ABX0IT95_9FLAO</name>
<dbReference type="RefSeq" id="WP_140962667.1">
    <property type="nucleotide sequence ID" value="NZ_VEVQ02000007.1"/>
</dbReference>
<accession>A0ABX0IT95</accession>